<keyword evidence="2 4" id="KW-0012">Acyltransferase</keyword>
<dbReference type="GeneID" id="92872481"/>
<dbReference type="InterPro" id="IPR050091">
    <property type="entry name" value="PKS_NRPS_Biosynth_Enz"/>
</dbReference>
<feature type="domain" description="Malonyl-CoA:ACP transacylase (MAT)" evidence="3">
    <location>
        <begin position="89"/>
        <end position="408"/>
    </location>
</feature>
<dbReference type="Gene3D" id="3.30.70.250">
    <property type="entry name" value="Malonyl-CoA ACP transacylase, ACP-binding"/>
    <property type="match status" value="1"/>
</dbReference>
<dbReference type="InterPro" id="IPR014043">
    <property type="entry name" value="Acyl_transferase_dom"/>
</dbReference>
<dbReference type="Pfam" id="PF00698">
    <property type="entry name" value="Acyl_transf_1"/>
    <property type="match status" value="1"/>
</dbReference>
<dbReference type="PATRIC" id="fig|749927.5.peg.4928"/>
<protein>
    <submittedName>
        <fullName evidence="4">Acyltransferase of polyketide synthase</fullName>
    </submittedName>
</protein>
<evidence type="ECO:0000313" key="4">
    <source>
        <dbReference type="EMBL" id="ADJ46532.1"/>
    </source>
</evidence>
<organism evidence="4 5">
    <name type="scientific">Amycolatopsis mediterranei (strain U-32)</name>
    <dbReference type="NCBI Taxonomy" id="749927"/>
    <lineage>
        <taxon>Bacteria</taxon>
        <taxon>Bacillati</taxon>
        <taxon>Actinomycetota</taxon>
        <taxon>Actinomycetes</taxon>
        <taxon>Pseudonocardiales</taxon>
        <taxon>Pseudonocardiaceae</taxon>
        <taxon>Amycolatopsis</taxon>
    </lineage>
</organism>
<reference evidence="4 5" key="1">
    <citation type="journal article" date="2010" name="Cell Res.">
        <title>Complete genome sequence of the rifamycin SV-producing Amycolatopsis mediterranei U32 revealed its genetic characteristics in phylogeny and metabolism.</title>
        <authorList>
            <person name="Zhao W."/>
            <person name="Zhong Y."/>
            <person name="Yuan H."/>
            <person name="Wang J."/>
            <person name="Zheng H."/>
            <person name="Wang Y."/>
            <person name="Cen X."/>
            <person name="Xu F."/>
            <person name="Bai J."/>
            <person name="Han X."/>
            <person name="Lu G."/>
            <person name="Zhu Y."/>
            <person name="Shao Z."/>
            <person name="Yan H."/>
            <person name="Li C."/>
            <person name="Peng N."/>
            <person name="Zhang Z."/>
            <person name="Zhang Y."/>
            <person name="Lin W."/>
            <person name="Fan Y."/>
            <person name="Qin Z."/>
            <person name="Hu Y."/>
            <person name="Zhu B."/>
            <person name="Wang S."/>
            <person name="Ding X."/>
            <person name="Zhao G.P."/>
        </authorList>
    </citation>
    <scope>NUCLEOTIDE SEQUENCE [LARGE SCALE GENOMIC DNA]</scope>
    <source>
        <strain evidence="5">U-32</strain>
    </source>
</reference>
<keyword evidence="1 4" id="KW-0808">Transferase</keyword>
<dbReference type="SUPFAM" id="SSF52151">
    <property type="entry name" value="FabD/lysophospholipase-like"/>
    <property type="match status" value="1"/>
</dbReference>
<evidence type="ECO:0000256" key="2">
    <source>
        <dbReference type="ARBA" id="ARBA00023315"/>
    </source>
</evidence>
<dbReference type="eggNOG" id="COG3321">
    <property type="taxonomic scope" value="Bacteria"/>
</dbReference>
<dbReference type="Proteomes" id="UP000000328">
    <property type="component" value="Chromosome"/>
</dbReference>
<sequence>MDESRDWRLVAVSAATPAEFRRAAAALADDLALRPSAPLGGQAGPVAPRPDARYRRAFVAGDTTEAVRRLRRLGPGTGPVADGPGVVFLIPGVGDHYAGMGRGLYRREPVFRKWLDRCAELLIGELGFDLRAELYPDRPDPRPAPAGTHPSGIDLTKLLDRSGGHRPIERTLVAQPVVFAVEYALARLLLSWGITPAAMLGYSIGEYVAATVAGVLTLEDALVLVARRAKLVETVAPGGMLVVMLGREALAAYLGSELSLAAVNGPQLCVAAGPLPALRHLEQRLTADGVASVRAGTRHAFHSRMMASIEAPLADLAGTFGLAAPRIPLLSNVSGTWLTDAEATSPAYWARHLRQPVRLHDNLTEMWRLPGAVAVEVGAGRMLGGFAAQHPARPPGEPAVLATLPAATGDRADTAAVLDTAGRLWELGCPVDLTGGDLLGTSAHDHHYLGSSS</sequence>
<dbReference type="InterPro" id="IPR016036">
    <property type="entry name" value="Malonyl_transacylase_ACP-bd"/>
</dbReference>
<dbReference type="GO" id="GO:0004312">
    <property type="term" value="F:fatty acid synthase activity"/>
    <property type="evidence" value="ECO:0007669"/>
    <property type="project" value="TreeGrafter"/>
</dbReference>
<dbReference type="SUPFAM" id="SSF55048">
    <property type="entry name" value="Probable ACP-binding domain of malonyl-CoA ACP transacylase"/>
    <property type="match status" value="1"/>
</dbReference>
<proteinExistence type="predicted"/>
<accession>A0A0H3D892</accession>
<dbReference type="OrthoDB" id="4726421at2"/>
<evidence type="ECO:0000313" key="5">
    <source>
        <dbReference type="Proteomes" id="UP000000328"/>
    </source>
</evidence>
<name>A0A0H3D892_AMYMU</name>
<dbReference type="RefSeq" id="WP_013226598.1">
    <property type="nucleotide sequence ID" value="NC_014318.1"/>
</dbReference>
<dbReference type="PANTHER" id="PTHR43775">
    <property type="entry name" value="FATTY ACID SYNTHASE"/>
    <property type="match status" value="1"/>
</dbReference>
<gene>
    <name evidence="4" type="ordered locus">AMED_4766</name>
</gene>
<dbReference type="EMBL" id="CP002000">
    <property type="protein sequence ID" value="ADJ46532.1"/>
    <property type="molecule type" value="Genomic_DNA"/>
</dbReference>
<dbReference type="KEGG" id="amd:AMED_4766"/>
<dbReference type="InterPro" id="IPR001227">
    <property type="entry name" value="Ac_transferase_dom_sf"/>
</dbReference>
<dbReference type="Gene3D" id="3.40.366.10">
    <property type="entry name" value="Malonyl-Coenzyme A Acyl Carrier Protein, domain 2"/>
    <property type="match status" value="1"/>
</dbReference>
<dbReference type="InterPro" id="IPR016035">
    <property type="entry name" value="Acyl_Trfase/lysoPLipase"/>
</dbReference>
<dbReference type="SMART" id="SM00827">
    <property type="entry name" value="PKS_AT"/>
    <property type="match status" value="1"/>
</dbReference>
<dbReference type="Gene3D" id="3.30.70.3290">
    <property type="match status" value="1"/>
</dbReference>
<dbReference type="AlphaFoldDB" id="A0A0H3D892"/>
<evidence type="ECO:0000256" key="1">
    <source>
        <dbReference type="ARBA" id="ARBA00022679"/>
    </source>
</evidence>
<dbReference type="PANTHER" id="PTHR43775:SF51">
    <property type="entry name" value="INACTIVE PHENOLPHTHIOCEROL SYNTHESIS POLYKETIDE SYNTHASE TYPE I PKS1-RELATED"/>
    <property type="match status" value="1"/>
</dbReference>
<evidence type="ECO:0000259" key="3">
    <source>
        <dbReference type="SMART" id="SM00827"/>
    </source>
</evidence>
<dbReference type="GO" id="GO:0006633">
    <property type="term" value="P:fatty acid biosynthetic process"/>
    <property type="evidence" value="ECO:0007669"/>
    <property type="project" value="TreeGrafter"/>
</dbReference>
<dbReference type="HOGENOM" id="CLU_030558_3_2_11"/>